<dbReference type="AlphaFoldDB" id="A0A7Z0EIX0"/>
<evidence type="ECO:0000313" key="2">
    <source>
        <dbReference type="Proteomes" id="UP000572051"/>
    </source>
</evidence>
<dbReference type="Proteomes" id="UP000572051">
    <property type="component" value="Unassembled WGS sequence"/>
</dbReference>
<name>A0A7Z0EIX0_9ACTN</name>
<protein>
    <recommendedName>
        <fullName evidence="3">VWA domain-containing protein</fullName>
    </recommendedName>
</protein>
<dbReference type="RefSeq" id="WP_179820227.1">
    <property type="nucleotide sequence ID" value="NZ_JACCFS010000001.1"/>
</dbReference>
<accession>A0A7Z0EIX0</accession>
<organism evidence="1 2">
    <name type="scientific">Nocardiopsis aegyptia</name>
    <dbReference type="NCBI Taxonomy" id="220378"/>
    <lineage>
        <taxon>Bacteria</taxon>
        <taxon>Bacillati</taxon>
        <taxon>Actinomycetota</taxon>
        <taxon>Actinomycetes</taxon>
        <taxon>Streptosporangiales</taxon>
        <taxon>Nocardiopsidaceae</taxon>
        <taxon>Nocardiopsis</taxon>
    </lineage>
</organism>
<evidence type="ECO:0000313" key="1">
    <source>
        <dbReference type="EMBL" id="NYJ32421.1"/>
    </source>
</evidence>
<comment type="caution">
    <text evidence="1">The sequence shown here is derived from an EMBL/GenBank/DDBJ whole genome shotgun (WGS) entry which is preliminary data.</text>
</comment>
<evidence type="ECO:0008006" key="3">
    <source>
        <dbReference type="Google" id="ProtNLM"/>
    </source>
</evidence>
<sequence length="476" mass="53333">MTDTYADLLACEDLLLFAGAATAATGRREFHSGADEQRLSMEFLHDYVHQTLPDLYAMTLALHINDHHAARVVHTLLSHPRPGAPADERARENGLIRRRLALMPPQRVYRLFRRLAGDRVNNRRTRATMRDWLNARPRLELDALKYRSGLHAAARHARLPLPPDVDRFLFSRTSRRRRIRYDSPLLRAHGRAHYSVQGVYDLPFTVAEGFAAHHGVPRERFLERIRARTTHAERLRLESATRRAGVDPRVDLGSMPLLRLCVHVLGLPVAEREERRTELQEALTRAARRAAGPLAGTWPTTVAVLDDSYSSWGSPERRNHPLAAALACHHLLHALSPRATTRWLSGHADALTVRPLGPTRLAEAVLDAVESRPDRVVIVSDGHDDHPPLLADALTVWRRRLDPDRATTVVHLNPVFDADGLSLRPLSPAVPTIGLRDPDALPSLVELARFGEGRLGLSELRAHMEATATAYLEART</sequence>
<reference evidence="1 2" key="1">
    <citation type="submission" date="2020-07" db="EMBL/GenBank/DDBJ databases">
        <title>Sequencing the genomes of 1000 actinobacteria strains.</title>
        <authorList>
            <person name="Klenk H.-P."/>
        </authorList>
    </citation>
    <scope>NUCLEOTIDE SEQUENCE [LARGE SCALE GENOMIC DNA]</scope>
    <source>
        <strain evidence="1 2">DSM 44442</strain>
    </source>
</reference>
<keyword evidence="2" id="KW-1185">Reference proteome</keyword>
<dbReference type="EMBL" id="JACCFS010000001">
    <property type="protein sequence ID" value="NYJ32421.1"/>
    <property type="molecule type" value="Genomic_DNA"/>
</dbReference>
<gene>
    <name evidence="1" type="ORF">HNR10_000302</name>
</gene>
<proteinExistence type="predicted"/>